<comment type="caution">
    <text evidence="1">The sequence shown here is derived from an EMBL/GenBank/DDBJ whole genome shotgun (WGS) entry which is preliminary data.</text>
</comment>
<dbReference type="AlphaFoldDB" id="A0A8B6DM63"/>
<dbReference type="Proteomes" id="UP000596742">
    <property type="component" value="Unassembled WGS sequence"/>
</dbReference>
<accession>A0A8B6DM63</accession>
<dbReference type="OrthoDB" id="6102618at2759"/>
<evidence type="ECO:0000313" key="1">
    <source>
        <dbReference type="EMBL" id="VDI21363.1"/>
    </source>
</evidence>
<sequence>MFPKSQMTVKRRLVLHNNIYILKWNHFQSTDVRNAPINRELDTAVTISETVPNKRGSLQRMVNKVFKRSKPSTKDINDNQLVLKDELKLDLSTLDDITEDEDIPDTSRTSDSEWFSISLSDTEETPRPHLRPFFSPLVEDIHVSTITSKTKESAKEIEVDFPSKPSSGFMGFRQWFCQLFCCHSKPDEDVDHCI</sequence>
<organism evidence="1 2">
    <name type="scientific">Mytilus galloprovincialis</name>
    <name type="common">Mediterranean mussel</name>
    <dbReference type="NCBI Taxonomy" id="29158"/>
    <lineage>
        <taxon>Eukaryota</taxon>
        <taxon>Metazoa</taxon>
        <taxon>Spiralia</taxon>
        <taxon>Lophotrochozoa</taxon>
        <taxon>Mollusca</taxon>
        <taxon>Bivalvia</taxon>
        <taxon>Autobranchia</taxon>
        <taxon>Pteriomorphia</taxon>
        <taxon>Mytilida</taxon>
        <taxon>Mytiloidea</taxon>
        <taxon>Mytilidae</taxon>
        <taxon>Mytilinae</taxon>
        <taxon>Mytilus</taxon>
    </lineage>
</organism>
<evidence type="ECO:0000313" key="2">
    <source>
        <dbReference type="Proteomes" id="UP000596742"/>
    </source>
</evidence>
<name>A0A8B6DM63_MYTGA</name>
<keyword evidence="2" id="KW-1185">Reference proteome</keyword>
<gene>
    <name evidence="1" type="ORF">MGAL_10B057773</name>
</gene>
<dbReference type="EMBL" id="UYJE01003670">
    <property type="protein sequence ID" value="VDI21363.1"/>
    <property type="molecule type" value="Genomic_DNA"/>
</dbReference>
<protein>
    <submittedName>
        <fullName evidence="1">Uncharacterized protein</fullName>
    </submittedName>
</protein>
<proteinExistence type="predicted"/>
<reference evidence="1" key="1">
    <citation type="submission" date="2018-11" db="EMBL/GenBank/DDBJ databases">
        <authorList>
            <person name="Alioto T."/>
            <person name="Alioto T."/>
        </authorList>
    </citation>
    <scope>NUCLEOTIDE SEQUENCE</scope>
</reference>